<dbReference type="Proteomes" id="UP000037035">
    <property type="component" value="Unassembled WGS sequence"/>
</dbReference>
<gene>
    <name evidence="4" type="ORF">VP01_219g4</name>
</gene>
<keyword evidence="1" id="KW-0479">Metal-binding</keyword>
<sequence>MFQHSMMSYSSKHDVIKNTCDPETCFKPGNLYLLLYHFPYLKHLLAAETFHQNLPCPILPFYSSNNYFLPPITSCVTFLVEKYLTIHIIAVHPFHTIDSLTPRKLALNLCFRCSQAGHVSCGCSNRGRKLQGCQQSLSSARISELYAKINSICADSSTTNCAPTPENTSFRLRDILPTTIDPFFLLLPQCLVKIVFILISKNAYIHFSLSHKPPSIQIQEKCLKIPYSSYCSHQKFRKSTTKKQDLQPGTALESKDLHFILYPSCCKVSGIKSKVKASSFTSYWLFAILPFTSLGFFCTLNKTTYIFHIPKA</sequence>
<dbReference type="AlphaFoldDB" id="A0A0L6V920"/>
<protein>
    <recommendedName>
        <fullName evidence="3">CCHC-type domain-containing protein</fullName>
    </recommendedName>
</protein>
<keyword evidence="1" id="KW-0863">Zinc-finger</keyword>
<evidence type="ECO:0000313" key="5">
    <source>
        <dbReference type="Proteomes" id="UP000037035"/>
    </source>
</evidence>
<keyword evidence="2" id="KW-0812">Transmembrane</keyword>
<evidence type="ECO:0000313" key="4">
    <source>
        <dbReference type="EMBL" id="KNZ57258.1"/>
    </source>
</evidence>
<dbReference type="EMBL" id="LAVV01007058">
    <property type="protein sequence ID" value="KNZ57258.1"/>
    <property type="molecule type" value="Genomic_DNA"/>
</dbReference>
<feature type="domain" description="CCHC-type" evidence="3">
    <location>
        <begin position="110"/>
        <end position="125"/>
    </location>
</feature>
<comment type="caution">
    <text evidence="4">The sequence shown here is derived from an EMBL/GenBank/DDBJ whole genome shotgun (WGS) entry which is preliminary data.</text>
</comment>
<keyword evidence="5" id="KW-1185">Reference proteome</keyword>
<evidence type="ECO:0000259" key="3">
    <source>
        <dbReference type="PROSITE" id="PS50158"/>
    </source>
</evidence>
<feature type="transmembrane region" description="Helical" evidence="2">
    <location>
        <begin position="283"/>
        <end position="301"/>
    </location>
</feature>
<accession>A0A0L6V920</accession>
<reference evidence="4 5" key="1">
    <citation type="submission" date="2015-08" db="EMBL/GenBank/DDBJ databases">
        <title>Next Generation Sequencing and Analysis of the Genome of Puccinia sorghi L Schw, the Causal Agent of Maize Common Rust.</title>
        <authorList>
            <person name="Rochi L."/>
            <person name="Burguener G."/>
            <person name="Darino M."/>
            <person name="Turjanski A."/>
            <person name="Kreff E."/>
            <person name="Dieguez M.J."/>
            <person name="Sacco F."/>
        </authorList>
    </citation>
    <scope>NUCLEOTIDE SEQUENCE [LARGE SCALE GENOMIC DNA]</scope>
    <source>
        <strain evidence="4 5">RO10H11247</strain>
    </source>
</reference>
<evidence type="ECO:0000256" key="2">
    <source>
        <dbReference type="SAM" id="Phobius"/>
    </source>
</evidence>
<evidence type="ECO:0000256" key="1">
    <source>
        <dbReference type="PROSITE-ProRule" id="PRU00047"/>
    </source>
</evidence>
<dbReference type="GO" id="GO:0008270">
    <property type="term" value="F:zinc ion binding"/>
    <property type="evidence" value="ECO:0007669"/>
    <property type="project" value="UniProtKB-KW"/>
</dbReference>
<keyword evidence="2" id="KW-0472">Membrane</keyword>
<proteinExistence type="predicted"/>
<dbReference type="GO" id="GO:0003676">
    <property type="term" value="F:nucleic acid binding"/>
    <property type="evidence" value="ECO:0007669"/>
    <property type="project" value="InterPro"/>
</dbReference>
<dbReference type="InterPro" id="IPR001878">
    <property type="entry name" value="Znf_CCHC"/>
</dbReference>
<keyword evidence="1" id="KW-0862">Zinc</keyword>
<keyword evidence="2" id="KW-1133">Transmembrane helix</keyword>
<name>A0A0L6V920_9BASI</name>
<dbReference type="VEuPathDB" id="FungiDB:VP01_219g4"/>
<organism evidence="4 5">
    <name type="scientific">Puccinia sorghi</name>
    <dbReference type="NCBI Taxonomy" id="27349"/>
    <lineage>
        <taxon>Eukaryota</taxon>
        <taxon>Fungi</taxon>
        <taxon>Dikarya</taxon>
        <taxon>Basidiomycota</taxon>
        <taxon>Pucciniomycotina</taxon>
        <taxon>Pucciniomycetes</taxon>
        <taxon>Pucciniales</taxon>
        <taxon>Pucciniaceae</taxon>
        <taxon>Puccinia</taxon>
    </lineage>
</organism>
<dbReference type="PROSITE" id="PS50158">
    <property type="entry name" value="ZF_CCHC"/>
    <property type="match status" value="1"/>
</dbReference>